<dbReference type="InterPro" id="IPR024537">
    <property type="entry name" value="DUF3322"/>
</dbReference>
<evidence type="ECO:0008006" key="4">
    <source>
        <dbReference type="Google" id="ProtNLM"/>
    </source>
</evidence>
<feature type="domain" description="Wadjet protein JetD C-terminal" evidence="1">
    <location>
        <begin position="219"/>
        <end position="400"/>
    </location>
</feature>
<evidence type="ECO:0000259" key="2">
    <source>
        <dbReference type="Pfam" id="PF11795"/>
    </source>
</evidence>
<dbReference type="Pfam" id="PF11795">
    <property type="entry name" value="DUF3322"/>
    <property type="match status" value="1"/>
</dbReference>
<organism evidence="3">
    <name type="scientific">uncultured organism</name>
    <dbReference type="NCBI Taxonomy" id="155900"/>
    <lineage>
        <taxon>unclassified sequences</taxon>
        <taxon>environmental samples</taxon>
    </lineage>
</organism>
<dbReference type="Pfam" id="PF09983">
    <property type="entry name" value="JetD_C"/>
    <property type="match status" value="1"/>
</dbReference>
<protein>
    <recommendedName>
        <fullName evidence="4">Wadjet protein JetD C-terminal domain-containing protein</fullName>
    </recommendedName>
</protein>
<proteinExistence type="predicted"/>
<feature type="domain" description="DUF3322" evidence="2">
    <location>
        <begin position="10"/>
        <end position="196"/>
    </location>
</feature>
<name>A0A5B8RES7_9ZZZZ</name>
<dbReference type="InterPro" id="IPR024534">
    <property type="entry name" value="JetD_C"/>
</dbReference>
<dbReference type="InterPro" id="IPR014544">
    <property type="entry name" value="UCP028408"/>
</dbReference>
<dbReference type="EMBL" id="MN079151">
    <property type="protein sequence ID" value="QEA06553.1"/>
    <property type="molecule type" value="Genomic_DNA"/>
</dbReference>
<accession>A0A5B8RES7</accession>
<gene>
    <name evidence="3" type="ORF">KBTEX_02893</name>
</gene>
<dbReference type="AlphaFoldDB" id="A0A5B8RES7"/>
<dbReference type="PIRSF" id="PIRSF028408">
    <property type="entry name" value="UCP028408"/>
    <property type="match status" value="1"/>
</dbReference>
<evidence type="ECO:0000313" key="3">
    <source>
        <dbReference type="EMBL" id="QEA06553.1"/>
    </source>
</evidence>
<sequence length="412" mass="47179">MSPKTAWTDPEDLRRQLEKRWRRGELLAARVHRESPFPLRLRLRTPTGGEVAEHFEAVRDWARNLREHSREVRGHGYRLDWQPVRNRVHGTNRLPTAAWVADADDALALLGRKQDARRFDALVETTRARQPALLEWLARRPLTALEHAEEWPRLLAVVDYLQAHPRPGLYLRQLDIPGVDTKFIGNRRRLLAELLDLALPESAVDTRHTGARGFEARYGLHQRPLRLRFRVLDPALAIRGLTDLAVPVAELAALDPDQAEPPVRTVFITENEINGLAFPDHPAGLVIFGLGYALDQLGAIPWLHRVAVHYWGDIDTHGFAILERLRSHLPHTRSLLMDRETLDAHQALWVSEAAEQRFTGELHRLTGAEQALFRDLRDNALGANLRLEQERIGFGWLERYLCELPSMAAPRR</sequence>
<reference evidence="3" key="1">
    <citation type="submission" date="2019-06" db="EMBL/GenBank/DDBJ databases">
        <authorList>
            <person name="Murdoch R.W."/>
            <person name="Fathepure B."/>
        </authorList>
    </citation>
    <scope>NUCLEOTIDE SEQUENCE</scope>
</reference>
<evidence type="ECO:0000259" key="1">
    <source>
        <dbReference type="Pfam" id="PF09983"/>
    </source>
</evidence>